<dbReference type="SUPFAM" id="SSF56281">
    <property type="entry name" value="Metallo-hydrolase/oxidoreductase"/>
    <property type="match status" value="1"/>
</dbReference>
<accession>A0ABT4YR98</accession>
<dbReference type="Pfam" id="PF00753">
    <property type="entry name" value="Lactamase_B"/>
    <property type="match status" value="1"/>
</dbReference>
<feature type="chain" id="PRO_5045682421" evidence="2">
    <location>
        <begin position="23"/>
        <end position="324"/>
    </location>
</feature>
<dbReference type="SMART" id="SM00849">
    <property type="entry name" value="Lactamase_B"/>
    <property type="match status" value="1"/>
</dbReference>
<dbReference type="InterPro" id="IPR001279">
    <property type="entry name" value="Metallo-B-lactamas"/>
</dbReference>
<dbReference type="PANTHER" id="PTHR42951">
    <property type="entry name" value="METALLO-BETA-LACTAMASE DOMAIN-CONTAINING"/>
    <property type="match status" value="1"/>
</dbReference>
<dbReference type="PANTHER" id="PTHR42951:SF4">
    <property type="entry name" value="ACYL-COENZYME A THIOESTERASE MBLAC2"/>
    <property type="match status" value="1"/>
</dbReference>
<protein>
    <submittedName>
        <fullName evidence="4">MBL fold metallo-hydrolase</fullName>
    </submittedName>
</protein>
<reference evidence="4 5" key="1">
    <citation type="submission" date="2023-01" db="EMBL/GenBank/DDBJ databases">
        <title>Vibrio sp. KJ40-1 sp.nov, isolated from marine algae.</title>
        <authorList>
            <person name="Butt M."/>
            <person name="Kim J.M.J."/>
            <person name="Jeon C.O.C."/>
        </authorList>
    </citation>
    <scope>NUCLEOTIDE SEQUENCE [LARGE SCALE GENOMIC DNA]</scope>
    <source>
        <strain evidence="4 5">KJ40-1</strain>
    </source>
</reference>
<proteinExistence type="inferred from homology"/>
<evidence type="ECO:0000313" key="4">
    <source>
        <dbReference type="EMBL" id="MDB1124077.1"/>
    </source>
</evidence>
<dbReference type="Gene3D" id="3.60.15.10">
    <property type="entry name" value="Ribonuclease Z/Hydroxyacylglutathione hydrolase-like"/>
    <property type="match status" value="1"/>
</dbReference>
<evidence type="ECO:0000256" key="2">
    <source>
        <dbReference type="SAM" id="SignalP"/>
    </source>
</evidence>
<sequence>MLKTLLKPLLITTALLSSGAFAQSQNQPLTAEALVGCPSETINAAFSEFGRTGKMPRELNRWLNDPSAQYIEPYEAFKDVYNVGVCWVSTWLINTNDGAVLIDTGTGGFADQVVENIEAVGVDPADIKLVLMTHGHFDHTGGASKIKSLSNARFVMSEKGWQEALNDAKKKPKAYWNGVFLPEADIIAQDGDKFTVGDREFELLLTPGHTWGTASYLFDVKDGESTYKAISIGGLGLNAIDGPEQVETYIQSVEKIEKLVEDESNPITVHLTAHPFSNGMTEASQRLKTRQDGEPHPFVDQQGLIKQLEALKAGAQDRLILESK</sequence>
<feature type="domain" description="Metallo-beta-lactamase" evidence="3">
    <location>
        <begin position="87"/>
        <end position="274"/>
    </location>
</feature>
<keyword evidence="2" id="KW-0732">Signal</keyword>
<comment type="similarity">
    <text evidence="1">Belongs to the metallo-beta-lactamase superfamily. Class-B beta-lactamase family.</text>
</comment>
<organism evidence="4 5">
    <name type="scientific">Vibrio algarum</name>
    <dbReference type="NCBI Taxonomy" id="3020714"/>
    <lineage>
        <taxon>Bacteria</taxon>
        <taxon>Pseudomonadati</taxon>
        <taxon>Pseudomonadota</taxon>
        <taxon>Gammaproteobacteria</taxon>
        <taxon>Vibrionales</taxon>
        <taxon>Vibrionaceae</taxon>
        <taxon>Vibrio</taxon>
    </lineage>
</organism>
<comment type="caution">
    <text evidence="4">The sequence shown here is derived from an EMBL/GenBank/DDBJ whole genome shotgun (WGS) entry which is preliminary data.</text>
</comment>
<gene>
    <name evidence="4" type="ORF">PGX00_10630</name>
</gene>
<dbReference type="Proteomes" id="UP001210678">
    <property type="component" value="Unassembled WGS sequence"/>
</dbReference>
<evidence type="ECO:0000259" key="3">
    <source>
        <dbReference type="SMART" id="SM00849"/>
    </source>
</evidence>
<feature type="signal peptide" evidence="2">
    <location>
        <begin position="1"/>
        <end position="22"/>
    </location>
</feature>
<keyword evidence="5" id="KW-1185">Reference proteome</keyword>
<evidence type="ECO:0000313" key="5">
    <source>
        <dbReference type="Proteomes" id="UP001210678"/>
    </source>
</evidence>
<dbReference type="EMBL" id="JAQLOI010000001">
    <property type="protein sequence ID" value="MDB1124077.1"/>
    <property type="molecule type" value="Genomic_DNA"/>
</dbReference>
<name>A0ABT4YR98_9VIBR</name>
<dbReference type="InterPro" id="IPR050855">
    <property type="entry name" value="NDM-1-like"/>
</dbReference>
<evidence type="ECO:0000256" key="1">
    <source>
        <dbReference type="ARBA" id="ARBA00005250"/>
    </source>
</evidence>
<dbReference type="CDD" id="cd16280">
    <property type="entry name" value="metallo-hydrolase-like_MBL-fold"/>
    <property type="match status" value="1"/>
</dbReference>
<dbReference type="InterPro" id="IPR036866">
    <property type="entry name" value="RibonucZ/Hydroxyglut_hydro"/>
</dbReference>